<reference evidence="1 2" key="1">
    <citation type="submission" date="2018-10" db="EMBL/GenBank/DDBJ databases">
        <title>Isolation, diversity and antifungal activity of actinobacteria from wheat.</title>
        <authorList>
            <person name="Han C."/>
        </authorList>
    </citation>
    <scope>NUCLEOTIDE SEQUENCE [LARGE SCALE GENOMIC DNA]</scope>
    <source>
        <strain evidence="1 2">NEAU-YY642</strain>
    </source>
</reference>
<keyword evidence="2" id="KW-1185">Reference proteome</keyword>
<dbReference type="RefSeq" id="WP_122184228.1">
    <property type="nucleotide sequence ID" value="NZ_RFFJ01000068.1"/>
</dbReference>
<evidence type="ECO:0000313" key="1">
    <source>
        <dbReference type="EMBL" id="RMI39732.1"/>
    </source>
</evidence>
<evidence type="ECO:0000313" key="2">
    <source>
        <dbReference type="Proteomes" id="UP000278673"/>
    </source>
</evidence>
<organism evidence="1 2">
    <name type="scientific">Streptomyces triticirhizae</name>
    <dbReference type="NCBI Taxonomy" id="2483353"/>
    <lineage>
        <taxon>Bacteria</taxon>
        <taxon>Bacillati</taxon>
        <taxon>Actinomycetota</taxon>
        <taxon>Actinomycetes</taxon>
        <taxon>Kitasatosporales</taxon>
        <taxon>Streptomycetaceae</taxon>
        <taxon>Streptomyces</taxon>
    </lineage>
</organism>
<dbReference type="Proteomes" id="UP000278673">
    <property type="component" value="Unassembled WGS sequence"/>
</dbReference>
<protein>
    <submittedName>
        <fullName evidence="1">Uncharacterized protein</fullName>
    </submittedName>
</protein>
<sequence length="79" mass="8197">MDITDISVTVDPAAGENWADLAEEAWLTAAREAGFAPAVTSWDVPNVAYDAALVDVDGASYVITSAGHVGTFRAVEVDA</sequence>
<dbReference type="AlphaFoldDB" id="A0A3M2LR11"/>
<dbReference type="EMBL" id="RFFJ01000068">
    <property type="protein sequence ID" value="RMI39732.1"/>
    <property type="molecule type" value="Genomic_DNA"/>
</dbReference>
<comment type="caution">
    <text evidence="1">The sequence shown here is derived from an EMBL/GenBank/DDBJ whole genome shotgun (WGS) entry which is preliminary data.</text>
</comment>
<proteinExistence type="predicted"/>
<accession>A0A3M2LR11</accession>
<name>A0A3M2LR11_9ACTN</name>
<gene>
    <name evidence="1" type="ORF">EBN88_14165</name>
</gene>